<feature type="compositionally biased region" description="Acidic residues" evidence="5">
    <location>
        <begin position="612"/>
        <end position="621"/>
    </location>
</feature>
<sequence length="634" mass="70103">MFLAIHAALQVFRPAVTIFDVDDGIYAYRLYAYLTIFFAPIILASLAFIHGGYVSQGVFCALPRDPLWSRLVLGWVPRWIIVVIVIGLAIGVYAHVSRQLEEFSNSQLPSKASMKSDVALRKLPALISVPLPFPKRKQKARDRLAGIDEEDERRRSSAISAIHARIDPAQSQSTLPPVLVMPQYNQTPTTRTPITPGLVSPGASAGGAGTFKSPDYFSLKPLTPILKLPQYNQGTQLTPITPGLVSPTTTDPLRMTPVMIKDFAQADYFNVKPALSRKTTSDSSPGPSNAIIITQPWDRHGQLPHFMSNASSPTYSAPSKQPIPPGGRAPGRRVSIEYSSQYSRAEREGRKGSKDSRGGRLSLPLADQHIDVRRNSLKKALRGVFVYPAVFVVFWIPPCAKNMLGLNPKRAENDPLWLAVLSTLCVTLMGAAYCLVFQWSERPWRHFVDKSRIWKSLYTMLCLKQSREPEEEDGGDLEFPPSEKLSSTKGSSTISNNTGIHTLHGEARSQAISQHMSKIQTPESAAVGGRRGSRLSSISFAPMGQHLAGGSTTSLARQLALERLNLEQQDRKSSVQFQRRLSMRSGPSRMSSMASGVTSLGSIVEATRKEWWDEDQDEIEEGERHDSDQEEEEE</sequence>
<feature type="domain" description="Glucose receptor Git3-like N-terminal" evidence="7">
    <location>
        <begin position="1"/>
        <end position="102"/>
    </location>
</feature>
<evidence type="ECO:0000256" key="4">
    <source>
        <dbReference type="ARBA" id="ARBA00023136"/>
    </source>
</evidence>
<reference evidence="9 10" key="1">
    <citation type="submission" date="2019-07" db="EMBL/GenBank/DDBJ databases">
        <title>Venturia inaequalis Genome Resource.</title>
        <authorList>
            <person name="Lichtner F.J."/>
        </authorList>
    </citation>
    <scope>NUCLEOTIDE SEQUENCE [LARGE SCALE GENOMIC DNA]</scope>
    <source>
        <strain evidence="9 10">DMI_063113</strain>
    </source>
</reference>
<evidence type="ECO:0000313" key="10">
    <source>
        <dbReference type="Proteomes" id="UP000490939"/>
    </source>
</evidence>
<name>A0A8H3VLU9_VENIN</name>
<evidence type="ECO:0000256" key="6">
    <source>
        <dbReference type="SAM" id="Phobius"/>
    </source>
</evidence>
<dbReference type="EMBL" id="WNWR01000156">
    <property type="protein sequence ID" value="KAE9990043.1"/>
    <property type="molecule type" value="Genomic_DNA"/>
</dbReference>
<dbReference type="GO" id="GO:0007189">
    <property type="term" value="P:adenylate cyclase-activating G protein-coupled receptor signaling pathway"/>
    <property type="evidence" value="ECO:0007669"/>
    <property type="project" value="TreeGrafter"/>
</dbReference>
<feature type="compositionally biased region" description="Low complexity" evidence="5">
    <location>
        <begin position="579"/>
        <end position="595"/>
    </location>
</feature>
<dbReference type="InterPro" id="IPR022596">
    <property type="entry name" value="GPR1/2/3_C"/>
</dbReference>
<keyword evidence="2 6" id="KW-0812">Transmembrane</keyword>
<dbReference type="Proteomes" id="UP000490939">
    <property type="component" value="Unassembled WGS sequence"/>
</dbReference>
<protein>
    <submittedName>
        <fullName evidence="9">Uncharacterized protein</fullName>
    </submittedName>
</protein>
<feature type="compositionally biased region" description="Basic and acidic residues" evidence="5">
    <location>
        <begin position="344"/>
        <end position="358"/>
    </location>
</feature>
<dbReference type="PANTHER" id="PTHR23112">
    <property type="entry name" value="G PROTEIN-COUPLED RECEPTOR 157-RELATED"/>
    <property type="match status" value="1"/>
</dbReference>
<feature type="domain" description="G protein-coupled receptor GPR1/2/3 C-terminal" evidence="8">
    <location>
        <begin position="373"/>
        <end position="446"/>
    </location>
</feature>
<feature type="transmembrane region" description="Helical" evidence="6">
    <location>
        <begin position="75"/>
        <end position="96"/>
    </location>
</feature>
<evidence type="ECO:0000256" key="1">
    <source>
        <dbReference type="ARBA" id="ARBA00004141"/>
    </source>
</evidence>
<dbReference type="AlphaFoldDB" id="A0A8H3VLU9"/>
<feature type="transmembrane region" description="Helical" evidence="6">
    <location>
        <begin position="416"/>
        <end position="436"/>
    </location>
</feature>
<dbReference type="GO" id="GO:0005886">
    <property type="term" value="C:plasma membrane"/>
    <property type="evidence" value="ECO:0007669"/>
    <property type="project" value="TreeGrafter"/>
</dbReference>
<comment type="caution">
    <text evidence="9">The sequence shown here is derived from an EMBL/GenBank/DDBJ whole genome shotgun (WGS) entry which is preliminary data.</text>
</comment>
<evidence type="ECO:0000256" key="2">
    <source>
        <dbReference type="ARBA" id="ARBA00022692"/>
    </source>
</evidence>
<evidence type="ECO:0000259" key="8">
    <source>
        <dbReference type="Pfam" id="PF11970"/>
    </source>
</evidence>
<organism evidence="9 10">
    <name type="scientific">Venturia inaequalis</name>
    <name type="common">Apple scab fungus</name>
    <dbReference type="NCBI Taxonomy" id="5025"/>
    <lineage>
        <taxon>Eukaryota</taxon>
        <taxon>Fungi</taxon>
        <taxon>Dikarya</taxon>
        <taxon>Ascomycota</taxon>
        <taxon>Pezizomycotina</taxon>
        <taxon>Dothideomycetes</taxon>
        <taxon>Pleosporomycetidae</taxon>
        <taxon>Venturiales</taxon>
        <taxon>Venturiaceae</taxon>
        <taxon>Venturia</taxon>
    </lineage>
</organism>
<feature type="region of interest" description="Disordered" evidence="5">
    <location>
        <begin position="469"/>
        <end position="496"/>
    </location>
</feature>
<dbReference type="Pfam" id="PF11970">
    <property type="entry name" value="GPR_Gpa2_C"/>
    <property type="match status" value="1"/>
</dbReference>
<feature type="compositionally biased region" description="Polar residues" evidence="5">
    <location>
        <begin position="484"/>
        <end position="496"/>
    </location>
</feature>
<dbReference type="GO" id="GO:0004930">
    <property type="term" value="F:G protein-coupled receptor activity"/>
    <property type="evidence" value="ECO:0007669"/>
    <property type="project" value="TreeGrafter"/>
</dbReference>
<evidence type="ECO:0000256" key="5">
    <source>
        <dbReference type="SAM" id="MobiDB-lite"/>
    </source>
</evidence>
<keyword evidence="3 6" id="KW-1133">Transmembrane helix</keyword>
<evidence type="ECO:0000259" key="7">
    <source>
        <dbReference type="Pfam" id="PF11710"/>
    </source>
</evidence>
<feature type="region of interest" description="Disordered" evidence="5">
    <location>
        <begin position="302"/>
        <end position="361"/>
    </location>
</feature>
<keyword evidence="4 6" id="KW-0472">Membrane</keyword>
<dbReference type="PANTHER" id="PTHR23112:SF37">
    <property type="entry name" value="G PROTEIN-COUPLED RECEPTOR GPR1"/>
    <property type="match status" value="1"/>
</dbReference>
<accession>A0A8H3VLU9</accession>
<proteinExistence type="predicted"/>
<gene>
    <name evidence="9" type="ORF">EG327_001934</name>
</gene>
<keyword evidence="10" id="KW-1185">Reference proteome</keyword>
<dbReference type="Pfam" id="PF11710">
    <property type="entry name" value="Git3"/>
    <property type="match status" value="1"/>
</dbReference>
<feature type="transmembrane region" description="Helical" evidence="6">
    <location>
        <begin position="30"/>
        <end position="54"/>
    </location>
</feature>
<feature type="region of interest" description="Disordered" evidence="5">
    <location>
        <begin position="569"/>
        <end position="634"/>
    </location>
</feature>
<evidence type="ECO:0000256" key="3">
    <source>
        <dbReference type="ARBA" id="ARBA00022989"/>
    </source>
</evidence>
<evidence type="ECO:0000313" key="9">
    <source>
        <dbReference type="EMBL" id="KAE9990043.1"/>
    </source>
</evidence>
<feature type="transmembrane region" description="Helical" evidence="6">
    <location>
        <begin position="380"/>
        <end position="396"/>
    </location>
</feature>
<dbReference type="InterPro" id="IPR023041">
    <property type="entry name" value="Glucose_rcpt_Git3-like_N"/>
</dbReference>
<comment type="subcellular location">
    <subcellularLocation>
        <location evidence="1">Membrane</location>
        <topology evidence="1">Multi-pass membrane protein</topology>
    </subcellularLocation>
</comment>
<feature type="compositionally biased region" description="Polar residues" evidence="5">
    <location>
        <begin position="308"/>
        <end position="319"/>
    </location>
</feature>